<keyword evidence="5 7" id="KW-1133">Transmembrane helix</keyword>
<evidence type="ECO:0000256" key="3">
    <source>
        <dbReference type="ARBA" id="ARBA00022692"/>
    </source>
</evidence>
<dbReference type="Pfam" id="PF02080">
    <property type="entry name" value="TrkA_C"/>
    <property type="match status" value="2"/>
</dbReference>
<evidence type="ECO:0000259" key="8">
    <source>
        <dbReference type="PROSITE" id="PS51202"/>
    </source>
</evidence>
<evidence type="ECO:0000256" key="1">
    <source>
        <dbReference type="ARBA" id="ARBA00004141"/>
    </source>
</evidence>
<protein>
    <submittedName>
        <fullName evidence="9">Di/tricarboxylate transporter</fullName>
    </submittedName>
</protein>
<name>A0ABS2MX93_9BACI</name>
<dbReference type="Gene3D" id="3.30.70.1450">
    <property type="entry name" value="Regulator of K+ conductance, C-terminal domain"/>
    <property type="match status" value="2"/>
</dbReference>
<feature type="transmembrane region" description="Helical" evidence="7">
    <location>
        <begin position="537"/>
        <end position="557"/>
    </location>
</feature>
<accession>A0ABS2MX93</accession>
<keyword evidence="10" id="KW-1185">Reference proteome</keyword>
<dbReference type="Pfam" id="PF03600">
    <property type="entry name" value="CitMHS"/>
    <property type="match status" value="1"/>
</dbReference>
<gene>
    <name evidence="9" type="ORF">JOC48_000944</name>
</gene>
<dbReference type="InterPro" id="IPR036721">
    <property type="entry name" value="RCK_C_sf"/>
</dbReference>
<evidence type="ECO:0000256" key="4">
    <source>
        <dbReference type="ARBA" id="ARBA00022737"/>
    </source>
</evidence>
<feature type="transmembrane region" description="Helical" evidence="7">
    <location>
        <begin position="485"/>
        <end position="504"/>
    </location>
</feature>
<dbReference type="InterPro" id="IPR004680">
    <property type="entry name" value="Cit_transptr-like_dom"/>
</dbReference>
<evidence type="ECO:0000256" key="7">
    <source>
        <dbReference type="SAM" id="Phobius"/>
    </source>
</evidence>
<sequence length="598" mass="65863">MTWEMLFTFIVVIIMMVCLIKEVARPDMIVFVALTSLFVTGILTPKEAVAGFSNEGMLTVALLFIIAGAIQKSGVVEYAITYLLGKSKSERYSLIKLLVPITGASAFLNNTPIVVTLTPIIRKWSEENNISPSKFLIPLSYASILGGILTLIGTSTNLVVHGLMIERGMEGYSLFTLAAVSLPASVLGLIYLVTFGYKLLPNYKTYGEIASKKSREYLTEMIVEENYPYLDNPLVNKTVEEAGLRGLEGVYLIAIIRNGEKIYPVKHSTKIKANDQLIFTGVLSKIAEVQDRKGLTLKTGTNNTLETLRNGNGQLVEVVISHQSSLLYKRIRDSQFRAKYDAGVVAVHRNNERIESKIGDIVLKPGDTLLLLAGPDFEERSEQSNDFYVVTPVNNHPLLNKMDRKKAWFSVLTLALMIIFVSIDLLSMFKAMTITVVVYLLFKIITADEAKRHVQFHVLLLIASAFGVGQALFKTGAAEWLADQLLLLSAPFGGIGVLVLLYLCTITLTEMITNNAGAVLMFPIAIEAANRLGEDPMAFVILITIGASASFLSPIGYQTNLVVYGPGGYKFIDYLKVGLPLSCIVMLTTVVMVNWIWM</sequence>
<dbReference type="SUPFAM" id="SSF116726">
    <property type="entry name" value="TrkA C-terminal domain-like"/>
    <property type="match status" value="2"/>
</dbReference>
<dbReference type="EMBL" id="JAFBDR010000003">
    <property type="protein sequence ID" value="MBM7570466.1"/>
    <property type="molecule type" value="Genomic_DNA"/>
</dbReference>
<feature type="transmembrane region" description="Helical" evidence="7">
    <location>
        <begin position="28"/>
        <end position="45"/>
    </location>
</feature>
<feature type="transmembrane region" description="Helical" evidence="7">
    <location>
        <begin position="57"/>
        <end position="85"/>
    </location>
</feature>
<dbReference type="PROSITE" id="PS01271">
    <property type="entry name" value="NA_SULFATE"/>
    <property type="match status" value="1"/>
</dbReference>
<dbReference type="RefSeq" id="WP_204497875.1">
    <property type="nucleotide sequence ID" value="NZ_JAFBDR010000003.1"/>
</dbReference>
<dbReference type="PROSITE" id="PS51202">
    <property type="entry name" value="RCK_C"/>
    <property type="match status" value="2"/>
</dbReference>
<comment type="caution">
    <text evidence="9">The sequence shown here is derived from an EMBL/GenBank/DDBJ whole genome shotgun (WGS) entry which is preliminary data.</text>
</comment>
<evidence type="ECO:0000313" key="9">
    <source>
        <dbReference type="EMBL" id="MBM7570466.1"/>
    </source>
</evidence>
<keyword evidence="3 7" id="KW-0812">Transmembrane</keyword>
<feature type="transmembrane region" description="Helical" evidence="7">
    <location>
        <begin position="409"/>
        <end position="442"/>
    </location>
</feature>
<keyword evidence="4" id="KW-0677">Repeat</keyword>
<reference evidence="9 10" key="1">
    <citation type="submission" date="2021-01" db="EMBL/GenBank/DDBJ databases">
        <title>Genomic Encyclopedia of Type Strains, Phase IV (KMG-IV): sequencing the most valuable type-strain genomes for metagenomic binning, comparative biology and taxonomic classification.</title>
        <authorList>
            <person name="Goeker M."/>
        </authorList>
    </citation>
    <scope>NUCLEOTIDE SEQUENCE [LARGE SCALE GENOMIC DNA]</scope>
    <source>
        <strain evidence="9 10">DSM 23711</strain>
    </source>
</reference>
<evidence type="ECO:0000313" key="10">
    <source>
        <dbReference type="Proteomes" id="UP001296943"/>
    </source>
</evidence>
<evidence type="ECO:0000256" key="6">
    <source>
        <dbReference type="ARBA" id="ARBA00023136"/>
    </source>
</evidence>
<dbReference type="PANTHER" id="PTHR43652">
    <property type="entry name" value="BASIC AMINO ACID ANTIPORTER YFCC-RELATED"/>
    <property type="match status" value="1"/>
</dbReference>
<keyword evidence="6 7" id="KW-0472">Membrane</keyword>
<feature type="transmembrane region" description="Helical" evidence="7">
    <location>
        <begin position="6"/>
        <end position="23"/>
    </location>
</feature>
<dbReference type="Proteomes" id="UP001296943">
    <property type="component" value="Unassembled WGS sequence"/>
</dbReference>
<feature type="transmembrane region" description="Helical" evidence="7">
    <location>
        <begin position="97"/>
        <end position="121"/>
    </location>
</feature>
<evidence type="ECO:0000256" key="5">
    <source>
        <dbReference type="ARBA" id="ARBA00022989"/>
    </source>
</evidence>
<comment type="subcellular location">
    <subcellularLocation>
        <location evidence="1">Membrane</location>
        <topology evidence="1">Multi-pass membrane protein</topology>
    </subcellularLocation>
</comment>
<feature type="transmembrane region" description="Helical" evidence="7">
    <location>
        <begin position="454"/>
        <end position="473"/>
    </location>
</feature>
<proteinExistence type="predicted"/>
<feature type="domain" description="RCK C-terminal" evidence="8">
    <location>
        <begin position="303"/>
        <end position="387"/>
    </location>
</feature>
<feature type="transmembrane region" description="Helical" evidence="7">
    <location>
        <begin position="577"/>
        <end position="597"/>
    </location>
</feature>
<organism evidence="9 10">
    <name type="scientific">Aquibacillus albus</name>
    <dbReference type="NCBI Taxonomy" id="1168171"/>
    <lineage>
        <taxon>Bacteria</taxon>
        <taxon>Bacillati</taxon>
        <taxon>Bacillota</taxon>
        <taxon>Bacilli</taxon>
        <taxon>Bacillales</taxon>
        <taxon>Bacillaceae</taxon>
        <taxon>Aquibacillus</taxon>
    </lineage>
</organism>
<evidence type="ECO:0000256" key="2">
    <source>
        <dbReference type="ARBA" id="ARBA00022448"/>
    </source>
</evidence>
<dbReference type="PANTHER" id="PTHR43652:SF2">
    <property type="entry name" value="BASIC AMINO ACID ANTIPORTER YFCC-RELATED"/>
    <property type="match status" value="1"/>
</dbReference>
<dbReference type="InterPro" id="IPR031312">
    <property type="entry name" value="Na/sul_symport_CS"/>
</dbReference>
<feature type="domain" description="RCK C-terminal" evidence="8">
    <location>
        <begin position="204"/>
        <end position="295"/>
    </location>
</feature>
<feature type="transmembrane region" description="Helical" evidence="7">
    <location>
        <begin position="172"/>
        <end position="193"/>
    </location>
</feature>
<keyword evidence="2" id="KW-0813">Transport</keyword>
<dbReference type="InterPro" id="IPR051679">
    <property type="entry name" value="DASS-Related_Transporters"/>
</dbReference>
<feature type="transmembrane region" description="Helical" evidence="7">
    <location>
        <begin position="141"/>
        <end position="160"/>
    </location>
</feature>
<dbReference type="InterPro" id="IPR006037">
    <property type="entry name" value="RCK_C"/>
</dbReference>